<keyword evidence="1" id="KW-0732">Signal</keyword>
<dbReference type="PROSITE" id="PS51257">
    <property type="entry name" value="PROKAR_LIPOPROTEIN"/>
    <property type="match status" value="1"/>
</dbReference>
<gene>
    <name evidence="2" type="ORF">CLV32_0204</name>
</gene>
<dbReference type="AlphaFoldDB" id="A0A4V3C3Y8"/>
<organism evidence="2 3">
    <name type="scientific">Pedobacter duraquae</name>
    <dbReference type="NCBI Taxonomy" id="425511"/>
    <lineage>
        <taxon>Bacteria</taxon>
        <taxon>Pseudomonadati</taxon>
        <taxon>Bacteroidota</taxon>
        <taxon>Sphingobacteriia</taxon>
        <taxon>Sphingobacteriales</taxon>
        <taxon>Sphingobacteriaceae</taxon>
        <taxon>Pedobacter</taxon>
    </lineage>
</organism>
<accession>A0A4V3C3Y8</accession>
<protein>
    <recommendedName>
        <fullName evidence="4">Lipoprotein</fullName>
    </recommendedName>
</protein>
<dbReference type="OrthoDB" id="957496at2"/>
<comment type="caution">
    <text evidence="2">The sequence shown here is derived from an EMBL/GenBank/DDBJ whole genome shotgun (WGS) entry which is preliminary data.</text>
</comment>
<feature type="signal peptide" evidence="1">
    <location>
        <begin position="1"/>
        <end position="21"/>
    </location>
</feature>
<evidence type="ECO:0000256" key="1">
    <source>
        <dbReference type="SAM" id="SignalP"/>
    </source>
</evidence>
<feature type="chain" id="PRO_5020402577" description="Lipoprotein" evidence="1">
    <location>
        <begin position="22"/>
        <end position="125"/>
    </location>
</feature>
<dbReference type="EMBL" id="SNWM01000001">
    <property type="protein sequence ID" value="TDO23918.1"/>
    <property type="molecule type" value="Genomic_DNA"/>
</dbReference>
<proteinExistence type="predicted"/>
<sequence>MKNHKTILLGSIAWIVTFVFSCSTNNVETSVSIHDTPGEYTFDASYDRSQTAFVYRYLDSCFAPEKSLSEHSTTERHVHLKDNTIFDIKTAEGSLHIEIDKTKNSRFSIARLKKICSGIKLNTSK</sequence>
<evidence type="ECO:0000313" key="2">
    <source>
        <dbReference type="EMBL" id="TDO23918.1"/>
    </source>
</evidence>
<dbReference type="Proteomes" id="UP000295499">
    <property type="component" value="Unassembled WGS sequence"/>
</dbReference>
<dbReference type="RefSeq" id="WP_133551477.1">
    <property type="nucleotide sequence ID" value="NZ_SNWM01000001.1"/>
</dbReference>
<keyword evidence="3" id="KW-1185">Reference proteome</keyword>
<reference evidence="2 3" key="1">
    <citation type="submission" date="2019-03" db="EMBL/GenBank/DDBJ databases">
        <title>Genomic Encyclopedia of Archaeal and Bacterial Type Strains, Phase II (KMG-II): from individual species to whole genera.</title>
        <authorList>
            <person name="Goeker M."/>
        </authorList>
    </citation>
    <scope>NUCLEOTIDE SEQUENCE [LARGE SCALE GENOMIC DNA]</scope>
    <source>
        <strain evidence="2 3">DSM 19034</strain>
    </source>
</reference>
<evidence type="ECO:0008006" key="4">
    <source>
        <dbReference type="Google" id="ProtNLM"/>
    </source>
</evidence>
<evidence type="ECO:0000313" key="3">
    <source>
        <dbReference type="Proteomes" id="UP000295499"/>
    </source>
</evidence>
<name>A0A4V3C3Y8_9SPHI</name>